<dbReference type="EMBL" id="QXFY01001912">
    <property type="protein sequence ID" value="KAE9306803.1"/>
    <property type="molecule type" value="Genomic_DNA"/>
</dbReference>
<reference evidence="2 3" key="1">
    <citation type="submission" date="2018-09" db="EMBL/GenBank/DDBJ databases">
        <title>Genomic investigation of the strawberry pathogen Phytophthora fragariae indicates pathogenicity is determined by transcriptional variation in three key races.</title>
        <authorList>
            <person name="Adams T.M."/>
            <person name="Armitage A.D."/>
            <person name="Sobczyk M.K."/>
            <person name="Bates H.J."/>
            <person name="Dunwell J.M."/>
            <person name="Nellist C.F."/>
            <person name="Harrison R.J."/>
        </authorList>
    </citation>
    <scope>NUCLEOTIDE SEQUENCE [LARGE SCALE GENOMIC DNA]</scope>
    <source>
        <strain evidence="2 3">NOV-77</strain>
    </source>
</reference>
<name>A0A6G0QXW3_9STRA</name>
<sequence length="168" mass="18277">MFVIAMITRYWVRLLQPTGDRASNNGTPFAALSVLGAVLDVLVSESARGNYWVALNTMRDVKSAALLSSARLRSPSHPTSSSVTSETNRGDTTAPPRWSRKYTAAKFSKHSAHVLDCCFAEYATRSTETTADGHPRQRGLMYRLSISEHALSSTSSVSAEPLVKARAT</sequence>
<evidence type="ECO:0000256" key="1">
    <source>
        <dbReference type="SAM" id="MobiDB-lite"/>
    </source>
</evidence>
<feature type="compositionally biased region" description="Low complexity" evidence="1">
    <location>
        <begin position="72"/>
        <end position="85"/>
    </location>
</feature>
<organism evidence="2 3">
    <name type="scientific">Phytophthora fragariae</name>
    <dbReference type="NCBI Taxonomy" id="53985"/>
    <lineage>
        <taxon>Eukaryota</taxon>
        <taxon>Sar</taxon>
        <taxon>Stramenopiles</taxon>
        <taxon>Oomycota</taxon>
        <taxon>Peronosporomycetes</taxon>
        <taxon>Peronosporales</taxon>
        <taxon>Peronosporaceae</taxon>
        <taxon>Phytophthora</taxon>
    </lineage>
</organism>
<protein>
    <submittedName>
        <fullName evidence="2">Uncharacterized protein</fullName>
    </submittedName>
</protein>
<dbReference type="AlphaFoldDB" id="A0A6G0QXW3"/>
<evidence type="ECO:0000313" key="3">
    <source>
        <dbReference type="Proteomes" id="UP000486351"/>
    </source>
</evidence>
<feature type="region of interest" description="Disordered" evidence="1">
    <location>
        <begin position="72"/>
        <end position="97"/>
    </location>
</feature>
<proteinExistence type="predicted"/>
<gene>
    <name evidence="2" type="ORF">PF008_g21381</name>
</gene>
<comment type="caution">
    <text evidence="2">The sequence shown here is derived from an EMBL/GenBank/DDBJ whole genome shotgun (WGS) entry which is preliminary data.</text>
</comment>
<evidence type="ECO:0000313" key="2">
    <source>
        <dbReference type="EMBL" id="KAE9306803.1"/>
    </source>
</evidence>
<dbReference type="Proteomes" id="UP000486351">
    <property type="component" value="Unassembled WGS sequence"/>
</dbReference>
<accession>A0A6G0QXW3</accession>